<dbReference type="Proteomes" id="UP000246018">
    <property type="component" value="Unassembled WGS sequence"/>
</dbReference>
<dbReference type="AlphaFoldDB" id="A0A2T8FAV6"/>
<reference evidence="2 3" key="1">
    <citation type="submission" date="2018-04" db="EMBL/GenBank/DDBJ databases">
        <title>Genome of Nocardioides gansuensis WSJ-1.</title>
        <authorList>
            <person name="Wu S."/>
            <person name="Wang G."/>
        </authorList>
    </citation>
    <scope>NUCLEOTIDE SEQUENCE [LARGE SCALE GENOMIC DNA]</scope>
    <source>
        <strain evidence="2 3">WSJ-1</strain>
    </source>
</reference>
<dbReference type="EMBL" id="QDGZ01000004">
    <property type="protein sequence ID" value="PVG82856.1"/>
    <property type="molecule type" value="Genomic_DNA"/>
</dbReference>
<dbReference type="Pfam" id="PF21831">
    <property type="entry name" value="DUF6891"/>
    <property type="match status" value="1"/>
</dbReference>
<evidence type="ECO:0000313" key="3">
    <source>
        <dbReference type="Proteomes" id="UP000246018"/>
    </source>
</evidence>
<accession>A0A2T8FAV6</accession>
<evidence type="ECO:0000313" key="2">
    <source>
        <dbReference type="EMBL" id="PVG82856.1"/>
    </source>
</evidence>
<feature type="domain" description="DUF6891" evidence="1">
    <location>
        <begin position="12"/>
        <end position="186"/>
    </location>
</feature>
<proteinExistence type="predicted"/>
<dbReference type="OrthoDB" id="5515732at2"/>
<evidence type="ECO:0000259" key="1">
    <source>
        <dbReference type="Pfam" id="PF21831"/>
    </source>
</evidence>
<keyword evidence="3" id="KW-1185">Reference proteome</keyword>
<dbReference type="RefSeq" id="WP_116572287.1">
    <property type="nucleotide sequence ID" value="NZ_QDGZ01000004.1"/>
</dbReference>
<gene>
    <name evidence="2" type="ORF">DDE18_10900</name>
</gene>
<dbReference type="InterPro" id="IPR054186">
    <property type="entry name" value="DUF6891"/>
</dbReference>
<comment type="caution">
    <text evidence="2">The sequence shown here is derived from an EMBL/GenBank/DDBJ whole genome shotgun (WGS) entry which is preliminary data.</text>
</comment>
<name>A0A2T8FAV6_9ACTN</name>
<sequence length="186" mass="20556">MIPPAPGRVERAERELRDFARLQVRAGLLSPEAQYAEVSAAVAAELPHTDASVLARAWLAAARKELDAEAAGWPAVTDHDRLAAVFAECTEHDVPVLQGVEDHWVAKRFLDAADPKPRGVVWFTQPDVWHAIDEGMLEVNLWHGDTANAAPGDPLLTAVLSCFERHGLRAHFDEGRIEVAAHWQRR</sequence>
<protein>
    <recommendedName>
        <fullName evidence="1">DUF6891 domain-containing protein</fullName>
    </recommendedName>
</protein>
<organism evidence="2 3">
    <name type="scientific">Nocardioides gansuensis</name>
    <dbReference type="NCBI Taxonomy" id="2138300"/>
    <lineage>
        <taxon>Bacteria</taxon>
        <taxon>Bacillati</taxon>
        <taxon>Actinomycetota</taxon>
        <taxon>Actinomycetes</taxon>
        <taxon>Propionibacteriales</taxon>
        <taxon>Nocardioidaceae</taxon>
        <taxon>Nocardioides</taxon>
    </lineage>
</organism>